<name>A0A4Z0MS18_9BACT</name>
<proteinExistence type="predicted"/>
<organism evidence="1 2">
    <name type="scientific">Hymenobacter wooponensis</name>
    <dbReference type="NCBI Taxonomy" id="1525360"/>
    <lineage>
        <taxon>Bacteria</taxon>
        <taxon>Pseudomonadati</taxon>
        <taxon>Bacteroidota</taxon>
        <taxon>Cytophagia</taxon>
        <taxon>Cytophagales</taxon>
        <taxon>Hymenobacteraceae</taxon>
        <taxon>Hymenobacter</taxon>
    </lineage>
</organism>
<dbReference type="OrthoDB" id="669978at2"/>
<dbReference type="AlphaFoldDB" id="A0A4Z0MS18"/>
<sequence length="152" mass="17862">MQLPHYLGLLENSEKQLMEAFEYVADKHKDEPDIEQMCQKLSAWSREHHGRTQAFVAKYSEEKEDEPDKLKRELFAKKRKGSLALLRDLHDLWLLTQEVHLCWVVIRQAALGLRDEDLKACYEFCNARTQRQADWLLSRIKQAAPQTLLVAE</sequence>
<dbReference type="Proteomes" id="UP000298284">
    <property type="component" value="Unassembled WGS sequence"/>
</dbReference>
<gene>
    <name evidence="1" type="ORF">EU557_00200</name>
</gene>
<accession>A0A4Z0MS18</accession>
<evidence type="ECO:0000313" key="1">
    <source>
        <dbReference type="EMBL" id="TGD82249.1"/>
    </source>
</evidence>
<dbReference type="RefSeq" id="WP_135528414.1">
    <property type="nucleotide sequence ID" value="NZ_SRKZ01000001.1"/>
</dbReference>
<protein>
    <submittedName>
        <fullName evidence="1">Molybdopterin oxidoreductase</fullName>
    </submittedName>
</protein>
<keyword evidence="2" id="KW-1185">Reference proteome</keyword>
<reference evidence="1 2" key="1">
    <citation type="submission" date="2019-04" db="EMBL/GenBank/DDBJ databases">
        <authorList>
            <person name="Feng G."/>
            <person name="Zhang J."/>
            <person name="Zhu H."/>
        </authorList>
    </citation>
    <scope>NUCLEOTIDE SEQUENCE [LARGE SCALE GENOMIC DNA]</scope>
    <source>
        <strain evidence="1 2">JCM 19491</strain>
    </source>
</reference>
<dbReference type="EMBL" id="SRKZ01000001">
    <property type="protein sequence ID" value="TGD82249.1"/>
    <property type="molecule type" value="Genomic_DNA"/>
</dbReference>
<evidence type="ECO:0000313" key="2">
    <source>
        <dbReference type="Proteomes" id="UP000298284"/>
    </source>
</evidence>
<comment type="caution">
    <text evidence="1">The sequence shown here is derived from an EMBL/GenBank/DDBJ whole genome shotgun (WGS) entry which is preliminary data.</text>
</comment>